<dbReference type="GO" id="GO:0031071">
    <property type="term" value="F:cysteine desulfurase activity"/>
    <property type="evidence" value="ECO:0007669"/>
    <property type="project" value="UniProtKB-EC"/>
</dbReference>
<dbReference type="Gene3D" id="1.10.260.50">
    <property type="match status" value="1"/>
</dbReference>
<dbReference type="InterPro" id="IPR016454">
    <property type="entry name" value="Cysteine_dSase"/>
</dbReference>
<keyword evidence="2" id="KW-0663">Pyridoxal phosphate</keyword>
<organism evidence="4 6">
    <name type="scientific">Lysinibacillus sphaericus</name>
    <name type="common">Bacillus sphaericus</name>
    <dbReference type="NCBI Taxonomy" id="1421"/>
    <lineage>
        <taxon>Bacteria</taxon>
        <taxon>Bacillati</taxon>
        <taxon>Bacillota</taxon>
        <taxon>Bacilli</taxon>
        <taxon>Bacillales</taxon>
        <taxon>Bacillaceae</taxon>
        <taxon>Lysinibacillus</taxon>
    </lineage>
</organism>
<evidence type="ECO:0000256" key="2">
    <source>
        <dbReference type="ARBA" id="ARBA00022898"/>
    </source>
</evidence>
<dbReference type="Proteomes" id="UP000238825">
    <property type="component" value="Chromosome"/>
</dbReference>
<evidence type="ECO:0000259" key="3">
    <source>
        <dbReference type="Pfam" id="PF00266"/>
    </source>
</evidence>
<evidence type="ECO:0000313" key="4">
    <source>
        <dbReference type="EMBL" id="AVK95880.1"/>
    </source>
</evidence>
<dbReference type="Gene3D" id="3.40.640.10">
    <property type="entry name" value="Type I PLP-dependent aspartate aminotransferase-like (Major domain)"/>
    <property type="match status" value="1"/>
</dbReference>
<dbReference type="EC" id="2.8.1.7" evidence="5"/>
<dbReference type="RefSeq" id="WP_029747349.1">
    <property type="nucleotide sequence ID" value="NZ_BJNS01000002.1"/>
</dbReference>
<protein>
    <submittedName>
        <fullName evidence="4">Aminotransferase class V</fullName>
    </submittedName>
    <submittedName>
        <fullName evidence="5">Cysteine desulfurase</fullName>
        <ecNumber evidence="5">2.8.1.7</ecNumber>
    </submittedName>
</protein>
<sequence length="386" mass="42324">MKANTIYLDNSATTKPYQEVMQTFMAVNEQYYANPASIHAMGVESNALLMRAREQVADILKTEAKNVLFTSGGTESNNTAILGFARGNTHKGKHVITTEIEHLSVLEPVKQLEKEGFEIEYLRVNKQGVISLDELRAKIRKDTILVSIMHVNNEMGAIQPISEAAAIVHAESRAAFHVDAVQSFGKLPLTFKGEDGPDCITISGHKIHGFKGSGVLAFRKPMQWQPYAFGGGQEFGLRSGTVAVPQAVALAKAARMAVETMDERSENYRNWQQQLRAALAHFGDIVHIISTPECAAHILSFSVRDIKGEVLINALQKHGVIVSTSSACSSRQTKTSHVVEALNIDEHFKKGVVRVSFGAHVTSDDITQLIQVINTVLKELKGELLL</sequence>
<dbReference type="GO" id="GO:0008483">
    <property type="term" value="F:transaminase activity"/>
    <property type="evidence" value="ECO:0007669"/>
    <property type="project" value="UniProtKB-KW"/>
</dbReference>
<dbReference type="Proteomes" id="UP000255295">
    <property type="component" value="Unassembled WGS sequence"/>
</dbReference>
<evidence type="ECO:0000313" key="5">
    <source>
        <dbReference type="EMBL" id="SUV18376.1"/>
    </source>
</evidence>
<evidence type="ECO:0000313" key="7">
    <source>
        <dbReference type="Proteomes" id="UP000255295"/>
    </source>
</evidence>
<dbReference type="PIRSF" id="PIRSF005572">
    <property type="entry name" value="NifS"/>
    <property type="match status" value="1"/>
</dbReference>
<keyword evidence="4" id="KW-0808">Transferase</keyword>
<dbReference type="GeneID" id="48275806"/>
<dbReference type="SUPFAM" id="SSF53383">
    <property type="entry name" value="PLP-dependent transferases"/>
    <property type="match status" value="1"/>
</dbReference>
<feature type="domain" description="Aminotransferase class V" evidence="3">
    <location>
        <begin position="6"/>
        <end position="369"/>
    </location>
</feature>
<comment type="cofactor">
    <cofactor evidence="1">
        <name>pyridoxal 5'-phosphate</name>
        <dbReference type="ChEBI" id="CHEBI:597326"/>
    </cofactor>
</comment>
<dbReference type="PANTHER" id="PTHR11601:SF50">
    <property type="entry name" value="CYSTEINE DESULFURASE ISCS 2-RELATED"/>
    <property type="match status" value="1"/>
</dbReference>
<dbReference type="InterPro" id="IPR015424">
    <property type="entry name" value="PyrdxlP-dep_Trfase"/>
</dbReference>
<proteinExistence type="predicted"/>
<evidence type="ECO:0000256" key="1">
    <source>
        <dbReference type="ARBA" id="ARBA00001933"/>
    </source>
</evidence>
<keyword evidence="4" id="KW-0032">Aminotransferase</keyword>
<evidence type="ECO:0000313" key="6">
    <source>
        <dbReference type="Proteomes" id="UP000238825"/>
    </source>
</evidence>
<gene>
    <name evidence="5" type="primary">iscS_2</name>
    <name evidence="4" type="ORF">LS41612_06300</name>
    <name evidence="5" type="ORF">NCTC10338_03505</name>
</gene>
<dbReference type="InterPro" id="IPR015422">
    <property type="entry name" value="PyrdxlP-dep_Trfase_small"/>
</dbReference>
<name>A0A2S0JXK9_LYSSH</name>
<dbReference type="InterPro" id="IPR000192">
    <property type="entry name" value="Aminotrans_V_dom"/>
</dbReference>
<dbReference type="PANTHER" id="PTHR11601">
    <property type="entry name" value="CYSTEINE DESULFURYLASE FAMILY MEMBER"/>
    <property type="match status" value="1"/>
</dbReference>
<dbReference type="Pfam" id="PF00266">
    <property type="entry name" value="Aminotran_5"/>
    <property type="match status" value="1"/>
</dbReference>
<accession>A0A2S0JXK9</accession>
<reference evidence="5 7" key="2">
    <citation type="submission" date="2018-06" db="EMBL/GenBank/DDBJ databases">
        <authorList>
            <consortium name="Pathogen Informatics"/>
            <person name="Doyle S."/>
        </authorList>
    </citation>
    <scope>NUCLEOTIDE SEQUENCE [LARGE SCALE GENOMIC DNA]</scope>
    <source>
        <strain evidence="5 7">NCTC10338</strain>
    </source>
</reference>
<dbReference type="EMBL" id="CP019980">
    <property type="protein sequence ID" value="AVK95880.1"/>
    <property type="molecule type" value="Genomic_DNA"/>
</dbReference>
<dbReference type="AlphaFoldDB" id="A0A2S0JXK9"/>
<dbReference type="InterPro" id="IPR015421">
    <property type="entry name" value="PyrdxlP-dep_Trfase_major"/>
</dbReference>
<reference evidence="4 6" key="1">
    <citation type="submission" date="2017-03" db="EMBL/GenBank/DDBJ databases">
        <title>The whole genome sequencing and assembly of Lysinibacillus sphaericus DSM 28T strain.</title>
        <authorList>
            <person name="Lee Y.-J."/>
            <person name="Yi H."/>
            <person name="Bahn Y.-S."/>
            <person name="Kim J.F."/>
            <person name="Lee D.-W."/>
        </authorList>
    </citation>
    <scope>NUCLEOTIDE SEQUENCE [LARGE SCALE GENOMIC DNA]</scope>
    <source>
        <strain evidence="4 6">DSM 28</strain>
    </source>
</reference>
<dbReference type="EMBL" id="UFSZ01000001">
    <property type="protein sequence ID" value="SUV18376.1"/>
    <property type="molecule type" value="Genomic_DNA"/>
</dbReference>
<dbReference type="Gene3D" id="3.90.1150.10">
    <property type="entry name" value="Aspartate Aminotransferase, domain 1"/>
    <property type="match status" value="1"/>
</dbReference>